<comment type="catalytic activity">
    <reaction evidence="15">
        <text>L-seryl-[protein] + ATP = O-phospho-L-seryl-[protein] + ADP + H(+)</text>
        <dbReference type="Rhea" id="RHEA:17989"/>
        <dbReference type="Rhea" id="RHEA-COMP:9863"/>
        <dbReference type="Rhea" id="RHEA-COMP:11604"/>
        <dbReference type="ChEBI" id="CHEBI:15378"/>
        <dbReference type="ChEBI" id="CHEBI:29999"/>
        <dbReference type="ChEBI" id="CHEBI:30616"/>
        <dbReference type="ChEBI" id="CHEBI:83421"/>
        <dbReference type="ChEBI" id="CHEBI:456216"/>
        <dbReference type="EC" id="2.7.11.1"/>
    </reaction>
</comment>
<keyword evidence="7" id="KW-0430">Lectin</keyword>
<dbReference type="InterPro" id="IPR001480">
    <property type="entry name" value="Bulb-type_lectin_dom"/>
</dbReference>
<dbReference type="Pfam" id="PF01453">
    <property type="entry name" value="B_lectin"/>
    <property type="match status" value="2"/>
</dbReference>
<dbReference type="CDD" id="cd01098">
    <property type="entry name" value="PAN_AP_plant"/>
    <property type="match status" value="2"/>
</dbReference>
<keyword evidence="9" id="KW-0418">Kinase</keyword>
<keyword evidence="8" id="KW-0547">Nucleotide-binding</keyword>
<evidence type="ECO:0000313" key="20">
    <source>
        <dbReference type="EMBL" id="KAG5622757.1"/>
    </source>
</evidence>
<dbReference type="PROSITE" id="PS50011">
    <property type="entry name" value="PROTEIN_KINASE_DOM"/>
    <property type="match status" value="2"/>
</dbReference>
<evidence type="ECO:0000256" key="14">
    <source>
        <dbReference type="ARBA" id="ARBA00047899"/>
    </source>
</evidence>
<dbReference type="GO" id="GO:0005886">
    <property type="term" value="C:plasma membrane"/>
    <property type="evidence" value="ECO:0007669"/>
    <property type="project" value="UniProtKB-SubCell"/>
</dbReference>
<evidence type="ECO:0000256" key="11">
    <source>
        <dbReference type="ARBA" id="ARBA00023157"/>
    </source>
</evidence>
<dbReference type="SMART" id="SM00473">
    <property type="entry name" value="PAN_AP"/>
    <property type="match status" value="2"/>
</dbReference>
<dbReference type="Pfam" id="PF00069">
    <property type="entry name" value="Pkinase"/>
    <property type="match status" value="1"/>
</dbReference>
<dbReference type="SMART" id="SM00220">
    <property type="entry name" value="S_TKc"/>
    <property type="match status" value="2"/>
</dbReference>
<evidence type="ECO:0000256" key="10">
    <source>
        <dbReference type="ARBA" id="ARBA00022840"/>
    </source>
</evidence>
<dbReference type="Proteomes" id="UP000824120">
    <property type="component" value="Chromosome 2"/>
</dbReference>
<keyword evidence="21" id="KW-1185">Reference proteome</keyword>
<dbReference type="InterPro" id="IPR011009">
    <property type="entry name" value="Kinase-like_dom_sf"/>
</dbReference>
<dbReference type="CDD" id="cd00028">
    <property type="entry name" value="B_lectin"/>
    <property type="match status" value="2"/>
</dbReference>
<evidence type="ECO:0000256" key="2">
    <source>
        <dbReference type="ARBA" id="ARBA00012513"/>
    </source>
</evidence>
<dbReference type="FunFam" id="1.10.510.10:FF:000060">
    <property type="entry name" value="G-type lectin S-receptor-like serine/threonine-protein kinase"/>
    <property type="match status" value="1"/>
</dbReference>
<dbReference type="InterPro" id="IPR008271">
    <property type="entry name" value="Ser/Thr_kinase_AS"/>
</dbReference>
<dbReference type="Pfam" id="PF00954">
    <property type="entry name" value="S_locus_glycop"/>
    <property type="match status" value="2"/>
</dbReference>
<feature type="domain" description="Apple" evidence="19">
    <location>
        <begin position="972"/>
        <end position="1054"/>
    </location>
</feature>
<evidence type="ECO:0000256" key="15">
    <source>
        <dbReference type="ARBA" id="ARBA00048679"/>
    </source>
</evidence>
<evidence type="ECO:0000256" key="9">
    <source>
        <dbReference type="ARBA" id="ARBA00022777"/>
    </source>
</evidence>
<keyword evidence="3" id="KW-1003">Cell membrane</keyword>
<evidence type="ECO:0000259" key="18">
    <source>
        <dbReference type="PROSITE" id="PS50927"/>
    </source>
</evidence>
<dbReference type="Pfam" id="PF07714">
    <property type="entry name" value="PK_Tyr_Ser-Thr"/>
    <property type="match status" value="1"/>
</dbReference>
<protein>
    <recommendedName>
        <fullName evidence="2">non-specific serine/threonine protein kinase</fullName>
        <ecNumber evidence="2">2.7.11.1</ecNumber>
    </recommendedName>
</protein>
<dbReference type="SUPFAM" id="SSF51110">
    <property type="entry name" value="alpha-D-mannose-specific plant lectins"/>
    <property type="match status" value="2"/>
</dbReference>
<accession>A0A9J6ADM0</accession>
<keyword evidence="10" id="KW-0067">ATP-binding</keyword>
<evidence type="ECO:0000256" key="16">
    <source>
        <dbReference type="SAM" id="Phobius"/>
    </source>
</evidence>
<keyword evidence="11" id="KW-1015">Disulfide bond</keyword>
<feature type="domain" description="Bulb-type lectin" evidence="18">
    <location>
        <begin position="736"/>
        <end position="859"/>
    </location>
</feature>
<comment type="subcellular location">
    <subcellularLocation>
        <location evidence="1">Cell membrane</location>
        <topology evidence="1">Single-pass type I membrane protein</topology>
    </subcellularLocation>
</comment>
<keyword evidence="13" id="KW-0325">Glycoprotein</keyword>
<dbReference type="SMART" id="SM00108">
    <property type="entry name" value="B_lectin"/>
    <property type="match status" value="2"/>
</dbReference>
<dbReference type="GO" id="GO:0048544">
    <property type="term" value="P:recognition of pollen"/>
    <property type="evidence" value="ECO:0007669"/>
    <property type="project" value="InterPro"/>
</dbReference>
<dbReference type="InterPro" id="IPR001245">
    <property type="entry name" value="Ser-Thr/Tyr_kinase_cat_dom"/>
</dbReference>
<evidence type="ECO:0000256" key="12">
    <source>
        <dbReference type="ARBA" id="ARBA00023170"/>
    </source>
</evidence>
<dbReference type="Pfam" id="PF08276">
    <property type="entry name" value="PAN_2"/>
    <property type="match status" value="2"/>
</dbReference>
<dbReference type="GO" id="GO:0005524">
    <property type="term" value="F:ATP binding"/>
    <property type="evidence" value="ECO:0007669"/>
    <property type="project" value="UniProtKB-KW"/>
</dbReference>
<feature type="domain" description="Bulb-type lectin" evidence="18">
    <location>
        <begin position="17"/>
        <end position="138"/>
    </location>
</feature>
<keyword evidence="12" id="KW-0675">Receptor</keyword>
<dbReference type="SUPFAM" id="SSF56112">
    <property type="entry name" value="Protein kinase-like (PK-like)"/>
    <property type="match status" value="2"/>
</dbReference>
<dbReference type="Gene3D" id="2.90.10.30">
    <property type="match status" value="2"/>
</dbReference>
<evidence type="ECO:0000256" key="3">
    <source>
        <dbReference type="ARBA" id="ARBA00022475"/>
    </source>
</evidence>
<evidence type="ECO:0000256" key="7">
    <source>
        <dbReference type="ARBA" id="ARBA00022734"/>
    </source>
</evidence>
<organism evidence="20 21">
    <name type="scientific">Solanum commersonii</name>
    <name type="common">Commerson's wild potato</name>
    <name type="synonym">Commerson's nightshade</name>
    <dbReference type="NCBI Taxonomy" id="4109"/>
    <lineage>
        <taxon>Eukaryota</taxon>
        <taxon>Viridiplantae</taxon>
        <taxon>Streptophyta</taxon>
        <taxon>Embryophyta</taxon>
        <taxon>Tracheophyta</taxon>
        <taxon>Spermatophyta</taxon>
        <taxon>Magnoliopsida</taxon>
        <taxon>eudicotyledons</taxon>
        <taxon>Gunneridae</taxon>
        <taxon>Pentapetalae</taxon>
        <taxon>asterids</taxon>
        <taxon>lamiids</taxon>
        <taxon>Solanales</taxon>
        <taxon>Solanaceae</taxon>
        <taxon>Solanoideae</taxon>
        <taxon>Solaneae</taxon>
        <taxon>Solanum</taxon>
    </lineage>
</organism>
<dbReference type="InterPro" id="IPR003609">
    <property type="entry name" value="Pan_app"/>
</dbReference>
<evidence type="ECO:0000256" key="1">
    <source>
        <dbReference type="ARBA" id="ARBA00004251"/>
    </source>
</evidence>
<evidence type="ECO:0000259" key="19">
    <source>
        <dbReference type="PROSITE" id="PS50948"/>
    </source>
</evidence>
<dbReference type="GO" id="GO:0045087">
    <property type="term" value="P:innate immune response"/>
    <property type="evidence" value="ECO:0007669"/>
    <property type="project" value="UniProtKB-ARBA"/>
</dbReference>
<feature type="transmembrane region" description="Helical" evidence="16">
    <location>
        <begin position="376"/>
        <end position="398"/>
    </location>
</feature>
<evidence type="ECO:0000259" key="17">
    <source>
        <dbReference type="PROSITE" id="PS50011"/>
    </source>
</evidence>
<comment type="caution">
    <text evidence="20">The sequence shown here is derived from an EMBL/GenBank/DDBJ whole genome shotgun (WGS) entry which is preliminary data.</text>
</comment>
<sequence length="1435" mass="161787">MENTDITVRCNNTRSDNLLPGQILSFSAADTLVSKQGKFELGFFCPGNCEKLFIGIWYTNIKPKTVVWIANRDNPIRPPFNNSHLELSDGNLGIFNERKQRVWDSNLSTADVNRAVLLDSGNFILTNGIEIQWQSFDYPTDTWLPGARIGFDKSKNTLQKLTSWMDTNDTASGHFSLELDPNQNGELVILRNLVEIWIWVPLNLVKVSNGFMRELFWSNEHQNWLIVRLYLLILCDRTNLCGAFGICDINTSPICECLQGYEPKFPLGWDTNDYSGGCVRITPLQCGSNNDGFIRMQNVELPASSESVQVGNDQICEYICSSNCSCNAYAYSNSGVCLLWNDDLIHLRRLSDNSRRAVLSIKIFERSNKGNKKSSFVVLVASITSAIFVCGTFCYFLWRRKLKKKMKFREMLLSDSATNMSKPGTSIGKGQEKNGDIELKFFELHDLKAVTDNFSPDNKLGEGGFGPVFKGQLPDGQKIAVKRLSTQSRQGISEFKTEALLIAKLQHRNLVRFLGCCVGDEEKMLVYEYMPNKSLDYFIFDESRRSLLDWKKRHEIIIGIARGILYLHQDSRLRVIHRDLKASNILLDEAMNPKISDFGTARIFSGNQDEANTLRIVGTYGYMSPEYALAGLFSVKSDVFSFGVILLEIISGKKNRISYNSDSPPNLIRQAWELWNDGKAFELIDPTIVDSCPSEEALRCIQVGLLCLQVNAGDRPTMSSVLFMLSNEATIPSPKQPLITPNSDSGTTETTPSSINEVTITALDGRNCEKLFIGIWYTNIKPKTVVWIANRDNPIRPPFNNSHLELSDGNLQLLDARKQRVWSSSLSTPSAYANKAVLLDSGNLVLTNGIDRQWQSFNYPTDTWLPGAMIGFNKSKNTLQKLTSWRDLNDPASGSYSLQLGQNQNDHQSWQLVWSRSTDNCDRINFCGAFGICDMNASPPCECLKGYEPKFKSDWDIRNYSGGCVRKILMKCGSNNKKFVRMPNVKLPVSSQSMRGGNDQICEYLCSSNCSCNAYAYSNSGECLLWYSDLIDLSRLPNNSSQVEFNIKLFERSNKGKKKLLLVALVVSITSASFVCGTCCYFLWRIKLKEKGILGRKKFREMLLSKSATNLSKPGTSSKMGQEKKRSIELKFFELHELKAVTDNFSPDNKLGEGGFGPVFKGQLPDGQKIAVKRLSTQSQQGISEFKTEVLLIAKLQHRNLVRFLGCCEEDKQKMLIYEYMPNKSLDYFIFDESRKSLLDWRRRYEIIIGIARGILYLHQDSRLRIIHRDLKASNILLDEDMNPKISDFGTARIFSGNQNEAKTLRVVGTYFGVILLVISGKRNMVSYNSDSPPNLIRRAWELWNDGKAFELVDPSIVDSCHSEEALRCILVGLLCLQLNAADRPTMSTILSMLSIEATVPSPKQPFITRNSDLITTETASSSINEVTITAPYVR</sequence>
<proteinExistence type="predicted"/>
<keyword evidence="16" id="KW-1133">Transmembrane helix</keyword>
<dbReference type="InterPro" id="IPR036426">
    <property type="entry name" value="Bulb-type_lectin_dom_sf"/>
</dbReference>
<dbReference type="PROSITE" id="PS00108">
    <property type="entry name" value="PROTEIN_KINASE_ST"/>
    <property type="match status" value="2"/>
</dbReference>
<evidence type="ECO:0000256" key="13">
    <source>
        <dbReference type="ARBA" id="ARBA00023180"/>
    </source>
</evidence>
<dbReference type="PANTHER" id="PTHR27002">
    <property type="entry name" value="RECEPTOR-LIKE SERINE/THREONINE-PROTEIN KINASE SD1-8"/>
    <property type="match status" value="1"/>
</dbReference>
<dbReference type="EMBL" id="JACXVP010000002">
    <property type="protein sequence ID" value="KAG5622757.1"/>
    <property type="molecule type" value="Genomic_DNA"/>
</dbReference>
<dbReference type="GO" id="GO:0030246">
    <property type="term" value="F:carbohydrate binding"/>
    <property type="evidence" value="ECO:0007669"/>
    <property type="project" value="UniProtKB-KW"/>
</dbReference>
<keyword evidence="6" id="KW-0732">Signal</keyword>
<evidence type="ECO:0000256" key="4">
    <source>
        <dbReference type="ARBA" id="ARBA00022527"/>
    </source>
</evidence>
<evidence type="ECO:0000313" key="21">
    <source>
        <dbReference type="Proteomes" id="UP000824120"/>
    </source>
</evidence>
<keyword evidence="5" id="KW-0808">Transferase</keyword>
<dbReference type="PROSITE" id="PS50948">
    <property type="entry name" value="PAN"/>
    <property type="match status" value="2"/>
</dbReference>
<dbReference type="FunFam" id="1.10.510.10:FF:000345">
    <property type="entry name" value="G-type lectin S-receptor-like serine/threonine-protein kinase"/>
    <property type="match status" value="1"/>
</dbReference>
<dbReference type="FunFam" id="3.30.200.20:FF:000195">
    <property type="entry name" value="G-type lectin S-receptor-like serine/threonine-protein kinase"/>
    <property type="match status" value="2"/>
</dbReference>
<evidence type="ECO:0000256" key="5">
    <source>
        <dbReference type="ARBA" id="ARBA00022679"/>
    </source>
</evidence>
<dbReference type="OrthoDB" id="4062651at2759"/>
<keyword evidence="4" id="KW-0723">Serine/threonine-protein kinase</keyword>
<comment type="catalytic activity">
    <reaction evidence="14">
        <text>L-threonyl-[protein] + ATP = O-phospho-L-threonyl-[protein] + ADP + H(+)</text>
        <dbReference type="Rhea" id="RHEA:46608"/>
        <dbReference type="Rhea" id="RHEA-COMP:11060"/>
        <dbReference type="Rhea" id="RHEA-COMP:11605"/>
        <dbReference type="ChEBI" id="CHEBI:15378"/>
        <dbReference type="ChEBI" id="CHEBI:30013"/>
        <dbReference type="ChEBI" id="CHEBI:30616"/>
        <dbReference type="ChEBI" id="CHEBI:61977"/>
        <dbReference type="ChEBI" id="CHEBI:456216"/>
        <dbReference type="EC" id="2.7.11.1"/>
    </reaction>
</comment>
<evidence type="ECO:0000256" key="8">
    <source>
        <dbReference type="ARBA" id="ARBA00022741"/>
    </source>
</evidence>
<dbReference type="Gene3D" id="1.10.510.10">
    <property type="entry name" value="Transferase(Phosphotransferase) domain 1"/>
    <property type="match status" value="3"/>
</dbReference>
<keyword evidence="16" id="KW-0812">Transmembrane</keyword>
<evidence type="ECO:0000256" key="6">
    <source>
        <dbReference type="ARBA" id="ARBA00022729"/>
    </source>
</evidence>
<dbReference type="PROSITE" id="PS50927">
    <property type="entry name" value="BULB_LECTIN"/>
    <property type="match status" value="2"/>
</dbReference>
<dbReference type="EC" id="2.7.11.1" evidence="2"/>
<dbReference type="InterPro" id="IPR000719">
    <property type="entry name" value="Prot_kinase_dom"/>
</dbReference>
<keyword evidence="16" id="KW-0472">Membrane</keyword>
<feature type="domain" description="Protein kinase" evidence="17">
    <location>
        <begin position="454"/>
        <end position="739"/>
    </location>
</feature>
<dbReference type="CDD" id="cd14066">
    <property type="entry name" value="STKc_IRAK"/>
    <property type="match status" value="1"/>
</dbReference>
<name>A0A9J6ADM0_SOLCO</name>
<dbReference type="InterPro" id="IPR000858">
    <property type="entry name" value="S_locus_glycoprot_dom"/>
</dbReference>
<feature type="domain" description="Apple" evidence="19">
    <location>
        <begin position="286"/>
        <end position="368"/>
    </location>
</feature>
<feature type="domain" description="Protein kinase" evidence="17">
    <location>
        <begin position="1145"/>
        <end position="1435"/>
    </location>
</feature>
<gene>
    <name evidence="20" type="ORF">H5410_007975</name>
</gene>
<dbReference type="Gene3D" id="3.30.200.20">
    <property type="entry name" value="Phosphorylase Kinase, domain 1"/>
    <property type="match status" value="2"/>
</dbReference>
<dbReference type="PANTHER" id="PTHR27002:SF1089">
    <property type="entry name" value="RECEPTOR-LIKE SERINE_THREONINE-PROTEIN KINASE"/>
    <property type="match status" value="1"/>
</dbReference>
<reference evidence="20 21" key="1">
    <citation type="submission" date="2020-09" db="EMBL/GenBank/DDBJ databases">
        <title>De no assembly of potato wild relative species, Solanum commersonii.</title>
        <authorList>
            <person name="Cho K."/>
        </authorList>
    </citation>
    <scope>NUCLEOTIDE SEQUENCE [LARGE SCALE GENOMIC DNA]</scope>
    <source>
        <strain evidence="20">LZ3.2</strain>
        <tissue evidence="20">Leaf</tissue>
    </source>
</reference>
<dbReference type="GO" id="GO:0004674">
    <property type="term" value="F:protein serine/threonine kinase activity"/>
    <property type="evidence" value="ECO:0007669"/>
    <property type="project" value="UniProtKB-KW"/>
</dbReference>
<feature type="transmembrane region" description="Helical" evidence="16">
    <location>
        <begin position="1060"/>
        <end position="1084"/>
    </location>
</feature>